<evidence type="ECO:0000256" key="9">
    <source>
        <dbReference type="ARBA" id="ARBA00022598"/>
    </source>
</evidence>
<dbReference type="AlphaFoldDB" id="A0A382UAB9"/>
<evidence type="ECO:0000256" key="4">
    <source>
        <dbReference type="ARBA" id="ARBA00011209"/>
    </source>
</evidence>
<keyword evidence="10" id="KW-0479">Metal-binding</keyword>
<dbReference type="CDD" id="cd00769">
    <property type="entry name" value="PheRS_beta_core"/>
    <property type="match status" value="1"/>
</dbReference>
<keyword evidence="15" id="KW-0648">Protein biosynthesis</keyword>
<keyword evidence="11" id="KW-0547">Nucleotide-binding</keyword>
<evidence type="ECO:0000256" key="7">
    <source>
        <dbReference type="ARBA" id="ARBA00022490"/>
    </source>
</evidence>
<dbReference type="Gene3D" id="3.30.56.10">
    <property type="match status" value="1"/>
</dbReference>
<evidence type="ECO:0000256" key="11">
    <source>
        <dbReference type="ARBA" id="ARBA00022741"/>
    </source>
</evidence>
<dbReference type="GO" id="GO:0004826">
    <property type="term" value="F:phenylalanine-tRNA ligase activity"/>
    <property type="evidence" value="ECO:0007669"/>
    <property type="project" value="UniProtKB-EC"/>
</dbReference>
<gene>
    <name evidence="20" type="ORF">METZ01_LOCUS383555</name>
</gene>
<evidence type="ECO:0000256" key="17">
    <source>
        <dbReference type="ARBA" id="ARBA00033189"/>
    </source>
</evidence>
<proteinExistence type="inferred from homology"/>
<accession>A0A382UAB9</accession>
<dbReference type="Pfam" id="PF17759">
    <property type="entry name" value="tRNA_synthFbeta"/>
    <property type="match status" value="1"/>
</dbReference>
<reference evidence="20" key="1">
    <citation type="submission" date="2018-05" db="EMBL/GenBank/DDBJ databases">
        <authorList>
            <person name="Lanie J.A."/>
            <person name="Ng W.-L."/>
            <person name="Kazmierczak K.M."/>
            <person name="Andrzejewski T.M."/>
            <person name="Davidsen T.M."/>
            <person name="Wayne K.J."/>
            <person name="Tettelin H."/>
            <person name="Glass J.I."/>
            <person name="Rusch D."/>
            <person name="Podicherti R."/>
            <person name="Tsui H.-C.T."/>
            <person name="Winkler M.E."/>
        </authorList>
    </citation>
    <scope>NUCLEOTIDE SEQUENCE</scope>
</reference>
<dbReference type="SMART" id="SM00874">
    <property type="entry name" value="B5"/>
    <property type="match status" value="1"/>
</dbReference>
<dbReference type="PANTHER" id="PTHR10947">
    <property type="entry name" value="PHENYLALANYL-TRNA SYNTHETASE BETA CHAIN AND LEUCINE-RICH REPEAT-CONTAINING PROTEIN 47"/>
    <property type="match status" value="1"/>
</dbReference>
<evidence type="ECO:0000256" key="14">
    <source>
        <dbReference type="ARBA" id="ARBA00022884"/>
    </source>
</evidence>
<dbReference type="GO" id="GO:0000049">
    <property type="term" value="F:tRNA binding"/>
    <property type="evidence" value="ECO:0007669"/>
    <property type="project" value="UniProtKB-KW"/>
</dbReference>
<dbReference type="EC" id="6.1.1.20" evidence="5"/>
<keyword evidence="8" id="KW-0820">tRNA-binding</keyword>
<evidence type="ECO:0000259" key="19">
    <source>
        <dbReference type="PROSITE" id="PS51483"/>
    </source>
</evidence>
<sequence length="295" mass="33904">NSLLGSNLANTSIIKTLRSLGLEILSSKKKNNLKVKVPSWRFDLDIEADLIEEIARLIGYNNLPQKSLKAKRRKTSDSLHGTLRRSFLSLGYNEVITYSFIDHEEAKFLNKKEELVLINNPISQDMSVMRPSLLSGLLKTFSYNYNRSEGNLKIFEIGSVFRKENKSKIFEKVLVGGLISGQKENVSWSRPQTKVDFYDLKGDLETIFNNFSFRKGSMSFLHEGKTALIFKGKKQLGYMGSLNPKVMEKLDIKQDIYFFELSLESLVPSERKKFKRFSHFPLAQRDLSFFTDTDV</sequence>
<keyword evidence="7" id="KW-0963">Cytoplasm</keyword>
<keyword evidence="13" id="KW-0460">Magnesium</keyword>
<name>A0A382UAB9_9ZZZZ</name>
<comment type="similarity">
    <text evidence="3">Belongs to the phenylalanyl-tRNA synthetase beta subunit family. Type 1 subfamily.</text>
</comment>
<dbReference type="InterPro" id="IPR045864">
    <property type="entry name" value="aa-tRNA-synth_II/BPL/LPL"/>
</dbReference>
<keyword evidence="9" id="KW-0436">Ligase</keyword>
<evidence type="ECO:0000256" key="16">
    <source>
        <dbReference type="ARBA" id="ARBA00023146"/>
    </source>
</evidence>
<keyword evidence="16" id="KW-0030">Aminoacyl-tRNA synthetase</keyword>
<dbReference type="InterPro" id="IPR041616">
    <property type="entry name" value="PheRS_beta_core"/>
</dbReference>
<organism evidence="20">
    <name type="scientific">marine metagenome</name>
    <dbReference type="NCBI Taxonomy" id="408172"/>
    <lineage>
        <taxon>unclassified sequences</taxon>
        <taxon>metagenomes</taxon>
        <taxon>ecological metagenomes</taxon>
    </lineage>
</organism>
<dbReference type="SUPFAM" id="SSF46955">
    <property type="entry name" value="Putative DNA-binding domain"/>
    <property type="match status" value="1"/>
</dbReference>
<comment type="cofactor">
    <cofactor evidence="1">
        <name>Mg(2+)</name>
        <dbReference type="ChEBI" id="CHEBI:18420"/>
    </cofactor>
</comment>
<evidence type="ECO:0000313" key="20">
    <source>
        <dbReference type="EMBL" id="SVD30701.1"/>
    </source>
</evidence>
<dbReference type="GO" id="GO:0000287">
    <property type="term" value="F:magnesium ion binding"/>
    <property type="evidence" value="ECO:0007669"/>
    <property type="project" value="InterPro"/>
</dbReference>
<dbReference type="InterPro" id="IPR005147">
    <property type="entry name" value="tRNA_synthase_B5-dom"/>
</dbReference>
<evidence type="ECO:0000256" key="18">
    <source>
        <dbReference type="ARBA" id="ARBA00049255"/>
    </source>
</evidence>
<evidence type="ECO:0000256" key="5">
    <source>
        <dbReference type="ARBA" id="ARBA00012814"/>
    </source>
</evidence>
<evidence type="ECO:0000256" key="12">
    <source>
        <dbReference type="ARBA" id="ARBA00022840"/>
    </source>
</evidence>
<dbReference type="SUPFAM" id="SSF55681">
    <property type="entry name" value="Class II aaRS and biotin synthetases"/>
    <property type="match status" value="1"/>
</dbReference>
<comment type="subunit">
    <text evidence="4">Tetramer of two alpha and two beta subunits.</text>
</comment>
<comment type="subcellular location">
    <subcellularLocation>
        <location evidence="2">Cytoplasm</location>
    </subcellularLocation>
</comment>
<evidence type="ECO:0000256" key="8">
    <source>
        <dbReference type="ARBA" id="ARBA00022555"/>
    </source>
</evidence>
<evidence type="ECO:0000256" key="3">
    <source>
        <dbReference type="ARBA" id="ARBA00008653"/>
    </source>
</evidence>
<dbReference type="GO" id="GO:0005524">
    <property type="term" value="F:ATP binding"/>
    <property type="evidence" value="ECO:0007669"/>
    <property type="project" value="UniProtKB-KW"/>
</dbReference>
<evidence type="ECO:0000256" key="2">
    <source>
        <dbReference type="ARBA" id="ARBA00004496"/>
    </source>
</evidence>
<feature type="non-terminal residue" evidence="20">
    <location>
        <position position="1"/>
    </location>
</feature>
<feature type="domain" description="B5" evidence="19">
    <location>
        <begin position="1"/>
        <end position="65"/>
    </location>
</feature>
<dbReference type="InterPro" id="IPR009061">
    <property type="entry name" value="DNA-bd_dom_put_sf"/>
</dbReference>
<protein>
    <recommendedName>
        <fullName evidence="6">Phenylalanine--tRNA ligase beta subunit</fullName>
        <ecNumber evidence="5">6.1.1.20</ecNumber>
    </recommendedName>
    <alternativeName>
        <fullName evidence="17">Phenylalanyl-tRNA synthetase beta subunit</fullName>
    </alternativeName>
</protein>
<dbReference type="EMBL" id="UINC01142396">
    <property type="protein sequence ID" value="SVD30701.1"/>
    <property type="molecule type" value="Genomic_DNA"/>
</dbReference>
<dbReference type="PANTHER" id="PTHR10947:SF0">
    <property type="entry name" value="PHENYLALANINE--TRNA LIGASE BETA SUBUNIT"/>
    <property type="match status" value="1"/>
</dbReference>
<evidence type="ECO:0000256" key="15">
    <source>
        <dbReference type="ARBA" id="ARBA00022917"/>
    </source>
</evidence>
<evidence type="ECO:0000256" key="10">
    <source>
        <dbReference type="ARBA" id="ARBA00022723"/>
    </source>
</evidence>
<dbReference type="GO" id="GO:0006432">
    <property type="term" value="P:phenylalanyl-tRNA aminoacylation"/>
    <property type="evidence" value="ECO:0007669"/>
    <property type="project" value="InterPro"/>
</dbReference>
<dbReference type="FunFam" id="3.30.930.10:FF:000022">
    <property type="entry name" value="Phenylalanine--tRNA ligase beta subunit"/>
    <property type="match status" value="1"/>
</dbReference>
<dbReference type="Pfam" id="PF03484">
    <property type="entry name" value="B5"/>
    <property type="match status" value="1"/>
</dbReference>
<keyword evidence="12" id="KW-0067">ATP-binding</keyword>
<dbReference type="GO" id="GO:0009328">
    <property type="term" value="C:phenylalanine-tRNA ligase complex"/>
    <property type="evidence" value="ECO:0007669"/>
    <property type="project" value="TreeGrafter"/>
</dbReference>
<keyword evidence="14" id="KW-0694">RNA-binding</keyword>
<evidence type="ECO:0000256" key="6">
    <source>
        <dbReference type="ARBA" id="ARBA00017032"/>
    </source>
</evidence>
<comment type="catalytic activity">
    <reaction evidence="18">
        <text>tRNA(Phe) + L-phenylalanine + ATP = L-phenylalanyl-tRNA(Phe) + AMP + diphosphate + H(+)</text>
        <dbReference type="Rhea" id="RHEA:19413"/>
        <dbReference type="Rhea" id="RHEA-COMP:9668"/>
        <dbReference type="Rhea" id="RHEA-COMP:9699"/>
        <dbReference type="ChEBI" id="CHEBI:15378"/>
        <dbReference type="ChEBI" id="CHEBI:30616"/>
        <dbReference type="ChEBI" id="CHEBI:33019"/>
        <dbReference type="ChEBI" id="CHEBI:58095"/>
        <dbReference type="ChEBI" id="CHEBI:78442"/>
        <dbReference type="ChEBI" id="CHEBI:78531"/>
        <dbReference type="ChEBI" id="CHEBI:456215"/>
        <dbReference type="EC" id="6.1.1.20"/>
    </reaction>
</comment>
<dbReference type="PROSITE" id="PS51483">
    <property type="entry name" value="B5"/>
    <property type="match status" value="1"/>
</dbReference>
<dbReference type="InterPro" id="IPR045060">
    <property type="entry name" value="Phe-tRNA-ligase_IIc_bsu"/>
</dbReference>
<evidence type="ECO:0000256" key="1">
    <source>
        <dbReference type="ARBA" id="ARBA00001946"/>
    </source>
</evidence>
<feature type="non-terminal residue" evidence="20">
    <location>
        <position position="295"/>
    </location>
</feature>
<dbReference type="Gene3D" id="3.30.930.10">
    <property type="entry name" value="Bira Bifunctional Protein, Domain 2"/>
    <property type="match status" value="1"/>
</dbReference>
<evidence type="ECO:0000256" key="13">
    <source>
        <dbReference type="ARBA" id="ARBA00022842"/>
    </source>
</evidence>